<accession>A0A7G5GPQ9</accession>
<dbReference type="SUPFAM" id="SSF51658">
    <property type="entry name" value="Xylose isomerase-like"/>
    <property type="match status" value="1"/>
</dbReference>
<feature type="chain" id="PRO_5028812884" evidence="1">
    <location>
        <begin position="21"/>
        <end position="281"/>
    </location>
</feature>
<dbReference type="AlphaFoldDB" id="A0A7G5GPQ9"/>
<dbReference type="InterPro" id="IPR013022">
    <property type="entry name" value="Xyl_isomerase-like_TIM-brl"/>
</dbReference>
<feature type="signal peptide" evidence="1">
    <location>
        <begin position="1"/>
        <end position="20"/>
    </location>
</feature>
<evidence type="ECO:0000313" key="4">
    <source>
        <dbReference type="Proteomes" id="UP000515369"/>
    </source>
</evidence>
<keyword evidence="3" id="KW-0413">Isomerase</keyword>
<dbReference type="KEGG" id="sfol:H3H32_23070"/>
<feature type="domain" description="Xylose isomerase-like TIM barrel" evidence="2">
    <location>
        <begin position="50"/>
        <end position="280"/>
    </location>
</feature>
<dbReference type="RefSeq" id="WP_182457964.1">
    <property type="nucleotide sequence ID" value="NZ_CP059732.1"/>
</dbReference>
<name>A0A7G5GPQ9_9BACT</name>
<gene>
    <name evidence="3" type="ORF">H3H32_23070</name>
</gene>
<dbReference type="InterPro" id="IPR036237">
    <property type="entry name" value="Xyl_isomerase-like_sf"/>
</dbReference>
<organism evidence="3 4">
    <name type="scientific">Spirosoma foliorum</name>
    <dbReference type="NCBI Taxonomy" id="2710596"/>
    <lineage>
        <taxon>Bacteria</taxon>
        <taxon>Pseudomonadati</taxon>
        <taxon>Bacteroidota</taxon>
        <taxon>Cytophagia</taxon>
        <taxon>Cytophagales</taxon>
        <taxon>Cytophagaceae</taxon>
        <taxon>Spirosoma</taxon>
    </lineage>
</organism>
<reference evidence="3 4" key="1">
    <citation type="submission" date="2020-07" db="EMBL/GenBank/DDBJ databases">
        <title>Spirosoma foliorum sp. nov., isolated from the leaves on the Nejang mountain Korea, Republic of.</title>
        <authorList>
            <person name="Ho H."/>
            <person name="Lee Y.-J."/>
            <person name="Nurcahyanto D.-A."/>
            <person name="Kim S.-G."/>
        </authorList>
    </citation>
    <scope>NUCLEOTIDE SEQUENCE [LARGE SCALE GENOMIC DNA]</scope>
    <source>
        <strain evidence="3 4">PL0136</strain>
    </source>
</reference>
<dbReference type="GO" id="GO:0016853">
    <property type="term" value="F:isomerase activity"/>
    <property type="evidence" value="ECO:0007669"/>
    <property type="project" value="UniProtKB-KW"/>
</dbReference>
<evidence type="ECO:0000259" key="2">
    <source>
        <dbReference type="Pfam" id="PF01261"/>
    </source>
</evidence>
<dbReference type="Pfam" id="PF01261">
    <property type="entry name" value="AP_endonuc_2"/>
    <property type="match status" value="1"/>
</dbReference>
<dbReference type="EMBL" id="CP059732">
    <property type="protein sequence ID" value="QMW00851.1"/>
    <property type="molecule type" value="Genomic_DNA"/>
</dbReference>
<dbReference type="Proteomes" id="UP000515369">
    <property type="component" value="Chromosome"/>
</dbReference>
<evidence type="ECO:0000313" key="3">
    <source>
        <dbReference type="EMBL" id="QMW00851.1"/>
    </source>
</evidence>
<evidence type="ECO:0000256" key="1">
    <source>
        <dbReference type="SAM" id="SignalP"/>
    </source>
</evidence>
<dbReference type="InterPro" id="IPR050312">
    <property type="entry name" value="IolE/XylAMocC-like"/>
</dbReference>
<protein>
    <submittedName>
        <fullName evidence="3">Sugar phosphate isomerase/epimerase</fullName>
    </submittedName>
</protein>
<sequence length="281" mass="31263">MIRTTLVSLALWASVSAVQAQPFGKLLPKTPGIVSYTMRDSFSKDVPGTLDKIKAWGITDIEFSGLFGKTAPELRALLDQRGLKCSSYGVSYDAIDLKPDSILQNAQALGVKYIRIGSIPHKTAATLEMMQKAAEVFNRFGKLAHAKGMMFCYHNHGFEFQPYENGTLFDYLVKETNPEYVGYEMDVTWTYLPGQDPAALLTKYPKRFRLIHLKDVEKGVPHSDKGGMANSQSVVLGTGQIDWPAVLKAARKTSIDHFYIEDESMAVEQQVPKSLAYLKSL</sequence>
<keyword evidence="4" id="KW-1185">Reference proteome</keyword>
<dbReference type="Gene3D" id="3.20.20.150">
    <property type="entry name" value="Divalent-metal-dependent TIM barrel enzymes"/>
    <property type="match status" value="1"/>
</dbReference>
<keyword evidence="1" id="KW-0732">Signal</keyword>
<dbReference type="PANTHER" id="PTHR12110">
    <property type="entry name" value="HYDROXYPYRUVATE ISOMERASE"/>
    <property type="match status" value="1"/>
</dbReference>
<dbReference type="PANTHER" id="PTHR12110:SF41">
    <property type="entry name" value="INOSOSE DEHYDRATASE"/>
    <property type="match status" value="1"/>
</dbReference>
<proteinExistence type="predicted"/>